<sequence length="69" mass="7754">MSKSTAQKFGENMKKIRLEKGMSQGDICRELGLDRAYISNVENGKQNLTISTMEKVAKVLGMSIYQLLK</sequence>
<evidence type="ECO:0000313" key="5">
    <source>
        <dbReference type="EMBL" id="OGG88214.1"/>
    </source>
</evidence>
<dbReference type="CDD" id="cd00093">
    <property type="entry name" value="HTH_XRE"/>
    <property type="match status" value="1"/>
</dbReference>
<dbReference type="InterPro" id="IPR050807">
    <property type="entry name" value="TransReg_Diox_bact_type"/>
</dbReference>
<keyword evidence="1" id="KW-0805">Transcription regulation</keyword>
<evidence type="ECO:0000313" key="6">
    <source>
        <dbReference type="Proteomes" id="UP000179230"/>
    </source>
</evidence>
<dbReference type="SMART" id="SM00530">
    <property type="entry name" value="HTH_XRE"/>
    <property type="match status" value="1"/>
</dbReference>
<dbReference type="Pfam" id="PF01381">
    <property type="entry name" value="HTH_3"/>
    <property type="match status" value="1"/>
</dbReference>
<dbReference type="SUPFAM" id="SSF47413">
    <property type="entry name" value="lambda repressor-like DNA-binding domains"/>
    <property type="match status" value="1"/>
</dbReference>
<evidence type="ECO:0000256" key="2">
    <source>
        <dbReference type="ARBA" id="ARBA00023125"/>
    </source>
</evidence>
<evidence type="ECO:0000259" key="4">
    <source>
        <dbReference type="PROSITE" id="PS50943"/>
    </source>
</evidence>
<dbReference type="InterPro" id="IPR001387">
    <property type="entry name" value="Cro/C1-type_HTH"/>
</dbReference>
<reference evidence="5 6" key="1">
    <citation type="journal article" date="2016" name="Nat. Commun.">
        <title>Thousands of microbial genomes shed light on interconnected biogeochemical processes in an aquifer system.</title>
        <authorList>
            <person name="Anantharaman K."/>
            <person name="Brown C.T."/>
            <person name="Hug L.A."/>
            <person name="Sharon I."/>
            <person name="Castelle C.J."/>
            <person name="Probst A.J."/>
            <person name="Thomas B.C."/>
            <person name="Singh A."/>
            <person name="Wilkins M.J."/>
            <person name="Karaoz U."/>
            <person name="Brodie E.L."/>
            <person name="Williams K.H."/>
            <person name="Hubbard S.S."/>
            <person name="Banfield J.F."/>
        </authorList>
    </citation>
    <scope>NUCLEOTIDE SEQUENCE [LARGE SCALE GENOMIC DNA]</scope>
</reference>
<dbReference type="GO" id="GO:0003700">
    <property type="term" value="F:DNA-binding transcription factor activity"/>
    <property type="evidence" value="ECO:0007669"/>
    <property type="project" value="TreeGrafter"/>
</dbReference>
<dbReference type="GO" id="GO:0003677">
    <property type="term" value="F:DNA binding"/>
    <property type="evidence" value="ECO:0007669"/>
    <property type="project" value="UniProtKB-KW"/>
</dbReference>
<organism evidence="5 6">
    <name type="scientific">Candidatus Kaiserbacteria bacterium RIFOXYD1_FULL_42_15</name>
    <dbReference type="NCBI Taxonomy" id="1798532"/>
    <lineage>
        <taxon>Bacteria</taxon>
        <taxon>Candidatus Kaiseribacteriota</taxon>
    </lineage>
</organism>
<dbReference type="EMBL" id="MFMT01000026">
    <property type="protein sequence ID" value="OGG88214.1"/>
    <property type="molecule type" value="Genomic_DNA"/>
</dbReference>
<dbReference type="PROSITE" id="PS50943">
    <property type="entry name" value="HTH_CROC1"/>
    <property type="match status" value="1"/>
</dbReference>
<proteinExistence type="predicted"/>
<dbReference type="PANTHER" id="PTHR46797:SF23">
    <property type="entry name" value="HTH-TYPE TRANSCRIPTIONAL REGULATOR SUTR"/>
    <property type="match status" value="1"/>
</dbReference>
<gene>
    <name evidence="5" type="ORF">A2592_00410</name>
</gene>
<dbReference type="Gene3D" id="1.10.260.40">
    <property type="entry name" value="lambda repressor-like DNA-binding domains"/>
    <property type="match status" value="1"/>
</dbReference>
<protein>
    <submittedName>
        <fullName evidence="5">DNA-binding protein</fullName>
    </submittedName>
</protein>
<keyword evidence="2 5" id="KW-0238">DNA-binding</keyword>
<dbReference type="AlphaFoldDB" id="A0A1F6FQS4"/>
<dbReference type="PANTHER" id="PTHR46797">
    <property type="entry name" value="HTH-TYPE TRANSCRIPTIONAL REGULATOR"/>
    <property type="match status" value="1"/>
</dbReference>
<comment type="caution">
    <text evidence="5">The sequence shown here is derived from an EMBL/GenBank/DDBJ whole genome shotgun (WGS) entry which is preliminary data.</text>
</comment>
<accession>A0A1F6FQS4</accession>
<keyword evidence="3" id="KW-0804">Transcription</keyword>
<evidence type="ECO:0000256" key="3">
    <source>
        <dbReference type="ARBA" id="ARBA00023163"/>
    </source>
</evidence>
<evidence type="ECO:0000256" key="1">
    <source>
        <dbReference type="ARBA" id="ARBA00023015"/>
    </source>
</evidence>
<feature type="domain" description="HTH cro/C1-type" evidence="4">
    <location>
        <begin position="13"/>
        <end position="67"/>
    </location>
</feature>
<dbReference type="Proteomes" id="UP000179230">
    <property type="component" value="Unassembled WGS sequence"/>
</dbReference>
<dbReference type="InterPro" id="IPR010982">
    <property type="entry name" value="Lambda_DNA-bd_dom_sf"/>
</dbReference>
<name>A0A1F6FQS4_9BACT</name>
<dbReference type="GO" id="GO:0005829">
    <property type="term" value="C:cytosol"/>
    <property type="evidence" value="ECO:0007669"/>
    <property type="project" value="TreeGrafter"/>
</dbReference>